<name>A0A7Z9E1M7_9CYAN</name>
<evidence type="ECO:0000313" key="2">
    <source>
        <dbReference type="EMBL" id="VXD21640.1"/>
    </source>
</evidence>
<accession>A0A7Z9E1M7</accession>
<organism evidence="2 3">
    <name type="scientific">Planktothrix serta PCC 8927</name>
    <dbReference type="NCBI Taxonomy" id="671068"/>
    <lineage>
        <taxon>Bacteria</taxon>
        <taxon>Bacillati</taxon>
        <taxon>Cyanobacteriota</taxon>
        <taxon>Cyanophyceae</taxon>
        <taxon>Oscillatoriophycideae</taxon>
        <taxon>Oscillatoriales</taxon>
        <taxon>Microcoleaceae</taxon>
        <taxon>Planktothrix</taxon>
    </lineage>
</organism>
<evidence type="ECO:0000259" key="1">
    <source>
        <dbReference type="Pfam" id="PF00535"/>
    </source>
</evidence>
<dbReference type="OrthoDB" id="9771846at2"/>
<gene>
    <name evidence="2" type="ORF">PL8927_720122</name>
</gene>
<dbReference type="AlphaFoldDB" id="A0A7Z9E1M7"/>
<sequence>MEEIQVQNHSSVEKVQLAIVIINYRTPQLVIDCLKSLENQLKVGDDQVIIVDNASGDNSVELLQQTITDHHWFSWVKLLASPVNGGFSAGNNLGMKAIEADAYLLLNSDTIVRPGAISSLLHAWKTHPEAGLISPRLEWPDSTPQISCFRYHSPLSQLIDAAATGPVTKLFQQYDVPMEVSNTSFEPEWTSFACVLIRREVIQQIGFMDEGYFMYFDDVDYCRRVHQAGWQILHWPEARVVHLRGGSGSVKADMAARRRPRPYLYASRSRYFAKFYGIVGLWLTNLLWLVGRSLSWVRELVGNKKPHTCEFQAQDIWINCLTPLNSSKPN</sequence>
<comment type="caution">
    <text evidence="2">The sequence shown here is derived from an EMBL/GenBank/DDBJ whole genome shotgun (WGS) entry which is preliminary data.</text>
</comment>
<protein>
    <submittedName>
        <fullName evidence="2">Glycosyl transferase, family 2</fullName>
    </submittedName>
</protein>
<dbReference type="PANTHER" id="PTHR43179">
    <property type="entry name" value="RHAMNOSYLTRANSFERASE WBBL"/>
    <property type="match status" value="1"/>
</dbReference>
<dbReference type="InterPro" id="IPR029044">
    <property type="entry name" value="Nucleotide-diphossugar_trans"/>
</dbReference>
<dbReference type="Proteomes" id="UP000184550">
    <property type="component" value="Unassembled WGS sequence"/>
</dbReference>
<dbReference type="InterPro" id="IPR001173">
    <property type="entry name" value="Glyco_trans_2-like"/>
</dbReference>
<dbReference type="Pfam" id="PF00535">
    <property type="entry name" value="Glycos_transf_2"/>
    <property type="match status" value="1"/>
</dbReference>
<dbReference type="RefSeq" id="WP_083624005.1">
    <property type="nucleotide sequence ID" value="NZ_LR734877.1"/>
</dbReference>
<dbReference type="PANTHER" id="PTHR43179:SF7">
    <property type="entry name" value="RHAMNOSYLTRANSFERASE WBBL"/>
    <property type="match status" value="1"/>
</dbReference>
<evidence type="ECO:0000313" key="3">
    <source>
        <dbReference type="Proteomes" id="UP000184550"/>
    </source>
</evidence>
<dbReference type="SUPFAM" id="SSF53448">
    <property type="entry name" value="Nucleotide-diphospho-sugar transferases"/>
    <property type="match status" value="1"/>
</dbReference>
<dbReference type="Gene3D" id="3.90.550.10">
    <property type="entry name" value="Spore Coat Polysaccharide Biosynthesis Protein SpsA, Chain A"/>
    <property type="match status" value="1"/>
</dbReference>
<proteinExistence type="predicted"/>
<reference evidence="2" key="1">
    <citation type="submission" date="2019-10" db="EMBL/GenBank/DDBJ databases">
        <authorList>
            <consortium name="Genoscope - CEA"/>
            <person name="William W."/>
        </authorList>
    </citation>
    <scope>NUCLEOTIDE SEQUENCE [LARGE SCALE GENOMIC DNA]</scope>
    <source>
        <strain evidence="2">BBR_PRJEB10992</strain>
    </source>
</reference>
<keyword evidence="3" id="KW-1185">Reference proteome</keyword>
<feature type="domain" description="Glycosyltransferase 2-like" evidence="1">
    <location>
        <begin position="19"/>
        <end position="143"/>
    </location>
</feature>
<dbReference type="GO" id="GO:0016740">
    <property type="term" value="F:transferase activity"/>
    <property type="evidence" value="ECO:0007669"/>
    <property type="project" value="UniProtKB-KW"/>
</dbReference>
<dbReference type="CDD" id="cd04186">
    <property type="entry name" value="GT_2_like_c"/>
    <property type="match status" value="1"/>
</dbReference>
<dbReference type="EMBL" id="CZCU02000149">
    <property type="protein sequence ID" value="VXD21640.1"/>
    <property type="molecule type" value="Genomic_DNA"/>
</dbReference>
<keyword evidence="2" id="KW-0808">Transferase</keyword>